<dbReference type="AlphaFoldDB" id="A0A194UWR3"/>
<feature type="domain" description="TauD/TfdA-like" evidence="2">
    <location>
        <begin position="52"/>
        <end position="337"/>
    </location>
</feature>
<dbReference type="EMBL" id="KN714686">
    <property type="protein sequence ID" value="KUI56098.1"/>
    <property type="molecule type" value="Genomic_DNA"/>
</dbReference>
<protein>
    <recommendedName>
        <fullName evidence="2">TauD/TfdA-like domain-containing protein</fullName>
    </recommendedName>
</protein>
<dbReference type="PANTHER" id="PTHR10696">
    <property type="entry name" value="GAMMA-BUTYROBETAINE HYDROXYLASE-RELATED"/>
    <property type="match status" value="1"/>
</dbReference>
<dbReference type="InterPro" id="IPR050411">
    <property type="entry name" value="AlphaKG_dependent_hydroxylases"/>
</dbReference>
<evidence type="ECO:0000313" key="3">
    <source>
        <dbReference type="EMBL" id="KUI56098.1"/>
    </source>
</evidence>
<dbReference type="OrthoDB" id="408743at2759"/>
<sequence length="343" mass="37865">MSAVPDLAPAQTSQLPSQKQFEIDGTTISFPLVVTPGPPEPETLTNAFISTDAVADWITRNQEQLVELAKTHGAVLFRDFCPPISTAADFDAVCKSFGLAEFPYIGGAAPRSVITGSVFTANESPADQLIPFHHEMAQSKTHPGVLFFYCLKAPLEGGETPIVLSNLVYERIKDEFPGFVKELEEKGVKYVRFLPEEDDPSSAIGRGWKSTFAVQEKGDAERIGRDMGMELEWLEGNVLKTTTAVIPATKKDPRTGKTSWFNSIVAAFTGWKDKRNDPNKAVVFGDGKSLDADVLGRCLEIMNELAVAFEWKRGDVLMVDNWVTLHSRNSFKGERIVYASLWE</sequence>
<dbReference type="Pfam" id="PF02668">
    <property type="entry name" value="TauD"/>
    <property type="match status" value="1"/>
</dbReference>
<proteinExistence type="predicted"/>
<dbReference type="GO" id="GO:0016491">
    <property type="term" value="F:oxidoreductase activity"/>
    <property type="evidence" value="ECO:0007669"/>
    <property type="project" value="UniProtKB-KW"/>
</dbReference>
<evidence type="ECO:0000313" key="4">
    <source>
        <dbReference type="Proteomes" id="UP000078576"/>
    </source>
</evidence>
<dbReference type="InterPro" id="IPR003819">
    <property type="entry name" value="TauD/TfdA-like"/>
</dbReference>
<dbReference type="InterPro" id="IPR042098">
    <property type="entry name" value="TauD-like_sf"/>
</dbReference>
<dbReference type="SUPFAM" id="SSF51197">
    <property type="entry name" value="Clavaminate synthase-like"/>
    <property type="match status" value="1"/>
</dbReference>
<reference evidence="4" key="1">
    <citation type="submission" date="2014-12" db="EMBL/GenBank/DDBJ databases">
        <title>Genome Sequence of Valsa Canker Pathogens Uncovers a Specific Adaption of Colonization on Woody Bark.</title>
        <authorList>
            <person name="Yin Z."/>
            <person name="Liu H."/>
            <person name="Gao X."/>
            <person name="Li Z."/>
            <person name="Song N."/>
            <person name="Ke X."/>
            <person name="Dai Q."/>
            <person name="Wu Y."/>
            <person name="Sun Y."/>
            <person name="Xu J.-R."/>
            <person name="Kang Z.K."/>
            <person name="Wang L."/>
            <person name="Huang L."/>
        </authorList>
    </citation>
    <scope>NUCLEOTIDE SEQUENCE [LARGE SCALE GENOMIC DNA]</scope>
    <source>
        <strain evidence="4">SXYL134</strain>
    </source>
</reference>
<name>A0A194UWR3_CYTMA</name>
<evidence type="ECO:0000259" key="2">
    <source>
        <dbReference type="Pfam" id="PF02668"/>
    </source>
</evidence>
<keyword evidence="1" id="KW-0560">Oxidoreductase</keyword>
<dbReference type="Gene3D" id="3.60.130.10">
    <property type="entry name" value="Clavaminate synthase-like"/>
    <property type="match status" value="1"/>
</dbReference>
<organism evidence="3 4">
    <name type="scientific">Cytospora mali</name>
    <name type="common">Apple Valsa canker fungus</name>
    <name type="synonym">Valsa mali</name>
    <dbReference type="NCBI Taxonomy" id="578113"/>
    <lineage>
        <taxon>Eukaryota</taxon>
        <taxon>Fungi</taxon>
        <taxon>Dikarya</taxon>
        <taxon>Ascomycota</taxon>
        <taxon>Pezizomycotina</taxon>
        <taxon>Sordariomycetes</taxon>
        <taxon>Sordariomycetidae</taxon>
        <taxon>Diaporthales</taxon>
        <taxon>Cytosporaceae</taxon>
        <taxon>Cytospora</taxon>
    </lineage>
</organism>
<dbReference type="PANTHER" id="PTHR10696:SF21">
    <property type="entry name" value="TAUD_TFDA-LIKE DOMAIN-CONTAINING PROTEIN"/>
    <property type="match status" value="1"/>
</dbReference>
<accession>A0A194UWR3</accession>
<dbReference type="Proteomes" id="UP000078576">
    <property type="component" value="Unassembled WGS sequence"/>
</dbReference>
<gene>
    <name evidence="3" type="ORF">VP1G_03446</name>
</gene>
<dbReference type="STRING" id="694573.A0A194UWR3"/>
<keyword evidence="4" id="KW-1185">Reference proteome</keyword>
<evidence type="ECO:0000256" key="1">
    <source>
        <dbReference type="ARBA" id="ARBA00023002"/>
    </source>
</evidence>